<accession>A0A438C4A7</accession>
<organism evidence="2 3">
    <name type="scientific">Vitis vinifera</name>
    <name type="common">Grape</name>
    <dbReference type="NCBI Taxonomy" id="29760"/>
    <lineage>
        <taxon>Eukaryota</taxon>
        <taxon>Viridiplantae</taxon>
        <taxon>Streptophyta</taxon>
        <taxon>Embryophyta</taxon>
        <taxon>Tracheophyta</taxon>
        <taxon>Spermatophyta</taxon>
        <taxon>Magnoliopsida</taxon>
        <taxon>eudicotyledons</taxon>
        <taxon>Gunneridae</taxon>
        <taxon>Pentapetalae</taxon>
        <taxon>rosids</taxon>
        <taxon>Vitales</taxon>
        <taxon>Vitaceae</taxon>
        <taxon>Viteae</taxon>
        <taxon>Vitis</taxon>
    </lineage>
</organism>
<proteinExistence type="predicted"/>
<feature type="region of interest" description="Disordered" evidence="1">
    <location>
        <begin position="157"/>
        <end position="284"/>
    </location>
</feature>
<sequence length="461" mass="51971">MVCENRLTAKNFAALRSHYENHLSLRRDPLAHECHFTAKYTHFAAAKWLRNLHTLKSSTLQSRCHFKGCYAAAKPPFGTRVPLRSVVCPFRSCKMGCENDVEIPLAAKTPSRCEIHIPSLRKSPVSRRAKPKHPLVCLLCLSKPRASPAVFADTAMARTRGAKSSSPSTRLRIPRDTLVQGPTSEPPRPRLVLPPIEDAPISPPSRRYNTRRSLTITGASSSKSQKSGTGPPKKKAKASELIDLIKSSSELESEPTPSPSPTKKSPPPAKKPQPSQTPARESQIPSGMTLEVAIRHPMVTQPSIEGNLDCRARPFHFELCFNIATFRIQSELRESFRLLQRYHMEHLLTLRDFFYPHVALDFYQSMTTNQVRDSTVIHFTIDGRHGILGARHIAETLHIPNEPACPEDFRAWTHLSQSDIVHTLSRGTSSRHYILRKELPPSMFFIDALLRHNIFLLQHWV</sequence>
<evidence type="ECO:0000313" key="2">
    <source>
        <dbReference type="EMBL" id="RVW18097.1"/>
    </source>
</evidence>
<dbReference type="Proteomes" id="UP000288805">
    <property type="component" value="Unassembled WGS sequence"/>
</dbReference>
<comment type="caution">
    <text evidence="2">The sequence shown here is derived from an EMBL/GenBank/DDBJ whole genome shotgun (WGS) entry which is preliminary data.</text>
</comment>
<dbReference type="EMBL" id="QGNW01002552">
    <property type="protein sequence ID" value="RVW18097.1"/>
    <property type="molecule type" value="Genomic_DNA"/>
</dbReference>
<name>A0A438C4A7_VITVI</name>
<reference evidence="2 3" key="1">
    <citation type="journal article" date="2018" name="PLoS Genet.">
        <title>Population sequencing reveals clonal diversity and ancestral inbreeding in the grapevine cultivar Chardonnay.</title>
        <authorList>
            <person name="Roach M.J."/>
            <person name="Johnson D.L."/>
            <person name="Bohlmann J."/>
            <person name="van Vuuren H.J."/>
            <person name="Jones S.J."/>
            <person name="Pretorius I.S."/>
            <person name="Schmidt S.A."/>
            <person name="Borneman A.R."/>
        </authorList>
    </citation>
    <scope>NUCLEOTIDE SEQUENCE [LARGE SCALE GENOMIC DNA]</scope>
    <source>
        <strain evidence="3">cv. Chardonnay</strain>
        <tissue evidence="2">Leaf</tissue>
    </source>
</reference>
<protein>
    <submittedName>
        <fullName evidence="2">Uncharacterized protein</fullName>
    </submittedName>
</protein>
<evidence type="ECO:0000256" key="1">
    <source>
        <dbReference type="SAM" id="MobiDB-lite"/>
    </source>
</evidence>
<dbReference type="AlphaFoldDB" id="A0A438C4A7"/>
<evidence type="ECO:0000313" key="3">
    <source>
        <dbReference type="Proteomes" id="UP000288805"/>
    </source>
</evidence>
<feature type="compositionally biased region" description="Polar residues" evidence="1">
    <location>
        <begin position="211"/>
        <end position="228"/>
    </location>
</feature>
<feature type="compositionally biased region" description="Pro residues" evidence="1">
    <location>
        <begin position="256"/>
        <end position="271"/>
    </location>
</feature>
<gene>
    <name evidence="2" type="ORF">CK203_113401</name>
</gene>